<dbReference type="AlphaFoldDB" id="A0A8H5LIC2"/>
<proteinExistence type="predicted"/>
<accession>A0A8H5LIC2</accession>
<sequence>MARRQYEESEIIPFLMPDSQSPSEFQITARSQRPCGAKQIDVLSRGLDTLGGHANHCVKKRRQCDVSRAFCIDYGDVEHAAKGFSGVKW</sequence>
<name>A0A8H5LIC2_9AGAR</name>
<reference evidence="1 2" key="1">
    <citation type="journal article" date="2020" name="ISME J.">
        <title>Uncovering the hidden diversity of litter-decomposition mechanisms in mushroom-forming fungi.</title>
        <authorList>
            <person name="Floudas D."/>
            <person name="Bentzer J."/>
            <person name="Ahren D."/>
            <person name="Johansson T."/>
            <person name="Persson P."/>
            <person name="Tunlid A."/>
        </authorList>
    </citation>
    <scope>NUCLEOTIDE SEQUENCE [LARGE SCALE GENOMIC DNA]</scope>
    <source>
        <strain evidence="1 2">CBS 146.42</strain>
    </source>
</reference>
<organism evidence="1 2">
    <name type="scientific">Leucocoprinus leucothites</name>
    <dbReference type="NCBI Taxonomy" id="201217"/>
    <lineage>
        <taxon>Eukaryota</taxon>
        <taxon>Fungi</taxon>
        <taxon>Dikarya</taxon>
        <taxon>Basidiomycota</taxon>
        <taxon>Agaricomycotina</taxon>
        <taxon>Agaricomycetes</taxon>
        <taxon>Agaricomycetidae</taxon>
        <taxon>Agaricales</taxon>
        <taxon>Agaricineae</taxon>
        <taxon>Agaricaceae</taxon>
        <taxon>Leucocoprinus</taxon>
    </lineage>
</organism>
<dbReference type="EMBL" id="JAACJO010000005">
    <property type="protein sequence ID" value="KAF5358297.1"/>
    <property type="molecule type" value="Genomic_DNA"/>
</dbReference>
<evidence type="ECO:0000313" key="2">
    <source>
        <dbReference type="Proteomes" id="UP000559027"/>
    </source>
</evidence>
<protein>
    <submittedName>
        <fullName evidence="1">Uncharacterized protein</fullName>
    </submittedName>
</protein>
<dbReference type="Proteomes" id="UP000559027">
    <property type="component" value="Unassembled WGS sequence"/>
</dbReference>
<comment type="caution">
    <text evidence="1">The sequence shown here is derived from an EMBL/GenBank/DDBJ whole genome shotgun (WGS) entry which is preliminary data.</text>
</comment>
<keyword evidence="2" id="KW-1185">Reference proteome</keyword>
<evidence type="ECO:0000313" key="1">
    <source>
        <dbReference type="EMBL" id="KAF5358297.1"/>
    </source>
</evidence>
<gene>
    <name evidence="1" type="ORF">D9756_001218</name>
</gene>